<proteinExistence type="predicted"/>
<gene>
    <name evidence="2" type="ORF">DQQ10_27425</name>
</gene>
<evidence type="ECO:0000313" key="2">
    <source>
        <dbReference type="EMBL" id="RAV97645.1"/>
    </source>
</evidence>
<dbReference type="Proteomes" id="UP000251889">
    <property type="component" value="Unassembled WGS sequence"/>
</dbReference>
<protein>
    <submittedName>
        <fullName evidence="2">Conjugal transfer protein TraI</fullName>
    </submittedName>
</protein>
<reference evidence="2 3" key="1">
    <citation type="submission" date="2018-06" db="EMBL/GenBank/DDBJ databases">
        <title>Chryseolinea flavus sp. nov., a member of the phylum Bacteroidetes isolated from soil.</title>
        <authorList>
            <person name="Li Y."/>
            <person name="Wang J."/>
        </authorList>
    </citation>
    <scope>NUCLEOTIDE SEQUENCE [LARGE SCALE GENOMIC DNA]</scope>
    <source>
        <strain evidence="2 3">SDU1-6</strain>
    </source>
</reference>
<organism evidence="2 3">
    <name type="scientific">Pseudochryseolinea flava</name>
    <dbReference type="NCBI Taxonomy" id="2059302"/>
    <lineage>
        <taxon>Bacteria</taxon>
        <taxon>Pseudomonadati</taxon>
        <taxon>Bacteroidota</taxon>
        <taxon>Cytophagia</taxon>
        <taxon>Cytophagales</taxon>
        <taxon>Fulvivirgaceae</taxon>
        <taxon>Pseudochryseolinea</taxon>
    </lineage>
</organism>
<accession>A0A364XTP6</accession>
<dbReference type="AlphaFoldDB" id="A0A364XTP6"/>
<dbReference type="RefSeq" id="WP_112750155.1">
    <property type="nucleotide sequence ID" value="NZ_QMFY01000032.1"/>
</dbReference>
<name>A0A364XTP6_9BACT</name>
<comment type="caution">
    <text evidence="2">The sequence shown here is derived from an EMBL/GenBank/DDBJ whole genome shotgun (WGS) entry which is preliminary data.</text>
</comment>
<dbReference type="EMBL" id="QMFY01000032">
    <property type="protein sequence ID" value="RAV97645.1"/>
    <property type="molecule type" value="Genomic_DNA"/>
</dbReference>
<feature type="signal peptide" evidence="1">
    <location>
        <begin position="1"/>
        <end position="24"/>
    </location>
</feature>
<sequence>MRAPKIFFALGLAVVLVTQPCAEADAAIPIAKIIKEAVKKVIKAVDLMIQRLQNKTIWQQNAQKVLENKLNELKLTEIAEWTEKHRKLYADYYEELWKVKNTIAMYQRVRQVMDKQVRIVDEYKRCWNIVQNDKHFTDGEREYMAKIYSGIMDESVKNLDQILIVINSFKTQMTDAKRLEIIEQAASEIDQNYFDLKQFNTQNMLLSISRAKDEHEIDVVKKLYGLPDE</sequence>
<evidence type="ECO:0000256" key="1">
    <source>
        <dbReference type="SAM" id="SignalP"/>
    </source>
</evidence>
<evidence type="ECO:0000313" key="3">
    <source>
        <dbReference type="Proteomes" id="UP000251889"/>
    </source>
</evidence>
<keyword evidence="1" id="KW-0732">Signal</keyword>
<keyword evidence="3" id="KW-1185">Reference proteome</keyword>
<dbReference type="OrthoDB" id="793529at2"/>
<feature type="chain" id="PRO_5016802921" evidence="1">
    <location>
        <begin position="25"/>
        <end position="229"/>
    </location>
</feature>